<evidence type="ECO:0000313" key="7">
    <source>
        <dbReference type="EMBL" id="TFY98605.1"/>
    </source>
</evidence>
<keyword evidence="2" id="KW-1003">Cell membrane</keyword>
<keyword evidence="3 6" id="KW-0812">Transmembrane</keyword>
<accession>A0A4Z0BH27</accession>
<protein>
    <submittedName>
        <fullName evidence="7">Branched-chain amino acid ABC transporter permease</fullName>
    </submittedName>
</protein>
<evidence type="ECO:0000256" key="2">
    <source>
        <dbReference type="ARBA" id="ARBA00022475"/>
    </source>
</evidence>
<feature type="transmembrane region" description="Helical" evidence="6">
    <location>
        <begin position="214"/>
        <end position="238"/>
    </location>
</feature>
<feature type="transmembrane region" description="Helical" evidence="6">
    <location>
        <begin position="113"/>
        <end position="132"/>
    </location>
</feature>
<evidence type="ECO:0000256" key="5">
    <source>
        <dbReference type="ARBA" id="ARBA00023136"/>
    </source>
</evidence>
<gene>
    <name evidence="7" type="ORF">EZ242_13820</name>
</gene>
<keyword evidence="5 6" id="KW-0472">Membrane</keyword>
<keyword evidence="4 6" id="KW-1133">Transmembrane helix</keyword>
<feature type="transmembrane region" description="Helical" evidence="6">
    <location>
        <begin position="30"/>
        <end position="49"/>
    </location>
</feature>
<organism evidence="7 8">
    <name type="scientific">Ramlibacter rhizophilus</name>
    <dbReference type="NCBI Taxonomy" id="1781167"/>
    <lineage>
        <taxon>Bacteria</taxon>
        <taxon>Pseudomonadati</taxon>
        <taxon>Pseudomonadota</taxon>
        <taxon>Betaproteobacteria</taxon>
        <taxon>Burkholderiales</taxon>
        <taxon>Comamonadaceae</taxon>
        <taxon>Ramlibacter</taxon>
    </lineage>
</organism>
<dbReference type="InterPro" id="IPR043428">
    <property type="entry name" value="LivM-like"/>
</dbReference>
<dbReference type="CDD" id="cd06581">
    <property type="entry name" value="TM_PBP1_LivM_like"/>
    <property type="match status" value="1"/>
</dbReference>
<reference evidence="7 8" key="1">
    <citation type="submission" date="2019-03" db="EMBL/GenBank/DDBJ databases">
        <title>Ramlibacter rhizophilus CCTCC AB2015357, whole genome shotgun sequence.</title>
        <authorList>
            <person name="Zhang X."/>
            <person name="Feng G."/>
            <person name="Zhu H."/>
        </authorList>
    </citation>
    <scope>NUCLEOTIDE SEQUENCE [LARGE SCALE GENOMIC DNA]</scope>
    <source>
        <strain evidence="7 8">CCTCC AB2015357</strain>
    </source>
</reference>
<feature type="transmembrane region" description="Helical" evidence="6">
    <location>
        <begin position="56"/>
        <end position="76"/>
    </location>
</feature>
<evidence type="ECO:0000256" key="6">
    <source>
        <dbReference type="SAM" id="Phobius"/>
    </source>
</evidence>
<proteinExistence type="predicted"/>
<comment type="caution">
    <text evidence="7">The sequence shown here is derived from an EMBL/GenBank/DDBJ whole genome shotgun (WGS) entry which is preliminary data.</text>
</comment>
<feature type="transmembrane region" description="Helical" evidence="6">
    <location>
        <begin position="82"/>
        <end position="101"/>
    </location>
</feature>
<dbReference type="AlphaFoldDB" id="A0A4Z0BH27"/>
<feature type="transmembrane region" description="Helical" evidence="6">
    <location>
        <begin position="250"/>
        <end position="276"/>
    </location>
</feature>
<sequence>MTARTPAMAAAALVLALALALPLFSRNEYLLALGVSFATFSVLATGLNLVYGYTGLLSFAQVAFFGIGGYTAALLVTELNWSLWPAALAGAVLAAALGLGIGYSSLRLSRHAFAIVTLSFALLCMIVSRDWVSLTRGAMGIPGLPVPSLALPGGASWRLNKPADFYLLLMAFSLLAHGLVYLLVTSRIGRAMRAVKLNEPLAQSQGINPLRYKLLTVTFSAFLSGMVGALFVFYLTIVDPTIFDFYYTETMLIMVILGGAGSFWGVLASTAVLTVLPDLLRFSPDLRMVLYGLVLVAAMLVMPGGFAEWFQRRRLERWRKLPYGETEDKQEARP</sequence>
<evidence type="ECO:0000256" key="4">
    <source>
        <dbReference type="ARBA" id="ARBA00022989"/>
    </source>
</evidence>
<dbReference type="PANTHER" id="PTHR30482:SF20">
    <property type="entry name" value="HIGH-AFFINITY BRANCHED-CHAIN AMINO ACID TRANSPORT SYSTEM PERMEASE PROTEIN LIVM"/>
    <property type="match status" value="1"/>
</dbReference>
<dbReference type="GO" id="GO:0015658">
    <property type="term" value="F:branched-chain amino acid transmembrane transporter activity"/>
    <property type="evidence" value="ECO:0007669"/>
    <property type="project" value="InterPro"/>
</dbReference>
<dbReference type="GO" id="GO:0005886">
    <property type="term" value="C:plasma membrane"/>
    <property type="evidence" value="ECO:0007669"/>
    <property type="project" value="UniProtKB-SubCell"/>
</dbReference>
<keyword evidence="8" id="KW-1185">Reference proteome</keyword>
<evidence type="ECO:0000256" key="1">
    <source>
        <dbReference type="ARBA" id="ARBA00004651"/>
    </source>
</evidence>
<dbReference type="EMBL" id="SMLL01000005">
    <property type="protein sequence ID" value="TFY98605.1"/>
    <property type="molecule type" value="Genomic_DNA"/>
</dbReference>
<dbReference type="InterPro" id="IPR001851">
    <property type="entry name" value="ABC_transp_permease"/>
</dbReference>
<comment type="subcellular location">
    <subcellularLocation>
        <location evidence="1">Cell membrane</location>
        <topology evidence="1">Multi-pass membrane protein</topology>
    </subcellularLocation>
</comment>
<name>A0A4Z0BH27_9BURK</name>
<evidence type="ECO:0000313" key="8">
    <source>
        <dbReference type="Proteomes" id="UP000297564"/>
    </source>
</evidence>
<dbReference type="Proteomes" id="UP000297564">
    <property type="component" value="Unassembled WGS sequence"/>
</dbReference>
<evidence type="ECO:0000256" key="3">
    <source>
        <dbReference type="ARBA" id="ARBA00022692"/>
    </source>
</evidence>
<dbReference type="PANTHER" id="PTHR30482">
    <property type="entry name" value="HIGH-AFFINITY BRANCHED-CHAIN AMINO ACID TRANSPORT SYSTEM PERMEASE"/>
    <property type="match status" value="1"/>
</dbReference>
<feature type="transmembrane region" description="Helical" evidence="6">
    <location>
        <begin position="165"/>
        <end position="184"/>
    </location>
</feature>
<dbReference type="Pfam" id="PF02653">
    <property type="entry name" value="BPD_transp_2"/>
    <property type="match status" value="1"/>
</dbReference>
<dbReference type="OrthoDB" id="8846334at2"/>
<feature type="transmembrane region" description="Helical" evidence="6">
    <location>
        <begin position="288"/>
        <end position="310"/>
    </location>
</feature>